<accession>A0A0F9ANT6</accession>
<dbReference type="EMBL" id="LAZR01053717">
    <property type="protein sequence ID" value="KKK80144.1"/>
    <property type="molecule type" value="Genomic_DNA"/>
</dbReference>
<reference evidence="1" key="1">
    <citation type="journal article" date="2015" name="Nature">
        <title>Complex archaea that bridge the gap between prokaryotes and eukaryotes.</title>
        <authorList>
            <person name="Spang A."/>
            <person name="Saw J.H."/>
            <person name="Jorgensen S.L."/>
            <person name="Zaremba-Niedzwiedzka K."/>
            <person name="Martijn J."/>
            <person name="Lind A.E."/>
            <person name="van Eijk R."/>
            <person name="Schleper C."/>
            <person name="Guy L."/>
            <person name="Ettema T.J."/>
        </authorList>
    </citation>
    <scope>NUCLEOTIDE SEQUENCE</scope>
</reference>
<name>A0A0F9ANT6_9ZZZZ</name>
<comment type="caution">
    <text evidence="1">The sequence shown here is derived from an EMBL/GenBank/DDBJ whole genome shotgun (WGS) entry which is preliminary data.</text>
</comment>
<sequence>MAIDSSIKIKAGKGEGGKMKGHQIISKVNLGIRQTAKKYGYDLTIRRINTIEEKKIYAPIRVQATYNPWNENKQFTETYNKIKNNTTLDKARLYTLWELTKQVKNMEGSIIEIGCWKGGSGAIIAKSAEQAKIKETIYLIDTFKGCVKITNKDKYYKGGEHSDATKEEVEKLAKETQLNKIKVLQGIFPEETEKEIKSFKFRLAHIDVDTYQSAKDTTNYILPKLVKGGIMIYDDYGFMGTQGVTEYIKELKAKEKEAVLLIYNLNGQGIIIKR</sequence>
<gene>
    <name evidence="1" type="ORF">LCGC14_2826420</name>
</gene>
<dbReference type="SUPFAM" id="SSF53335">
    <property type="entry name" value="S-adenosyl-L-methionine-dependent methyltransferases"/>
    <property type="match status" value="1"/>
</dbReference>
<proteinExistence type="predicted"/>
<dbReference type="AlphaFoldDB" id="A0A0F9ANT6"/>
<protein>
    <recommendedName>
        <fullName evidence="2">Methyltransferase</fullName>
    </recommendedName>
</protein>
<dbReference type="InterPro" id="IPR008884">
    <property type="entry name" value="TylF_MeTrfase"/>
</dbReference>
<dbReference type="PANTHER" id="PTHR40036">
    <property type="entry name" value="MACROCIN O-METHYLTRANSFERASE"/>
    <property type="match status" value="1"/>
</dbReference>
<dbReference type="PANTHER" id="PTHR40036:SF1">
    <property type="entry name" value="MACROCIN O-METHYLTRANSFERASE"/>
    <property type="match status" value="1"/>
</dbReference>
<dbReference type="InterPro" id="IPR029063">
    <property type="entry name" value="SAM-dependent_MTases_sf"/>
</dbReference>
<organism evidence="1">
    <name type="scientific">marine sediment metagenome</name>
    <dbReference type="NCBI Taxonomy" id="412755"/>
    <lineage>
        <taxon>unclassified sequences</taxon>
        <taxon>metagenomes</taxon>
        <taxon>ecological metagenomes</taxon>
    </lineage>
</organism>
<dbReference type="Gene3D" id="3.40.50.150">
    <property type="entry name" value="Vaccinia Virus protein VP39"/>
    <property type="match status" value="1"/>
</dbReference>
<evidence type="ECO:0008006" key="2">
    <source>
        <dbReference type="Google" id="ProtNLM"/>
    </source>
</evidence>
<dbReference type="Pfam" id="PF05711">
    <property type="entry name" value="TylF"/>
    <property type="match status" value="1"/>
</dbReference>
<evidence type="ECO:0000313" key="1">
    <source>
        <dbReference type="EMBL" id="KKK80144.1"/>
    </source>
</evidence>